<evidence type="ECO:0000313" key="3">
    <source>
        <dbReference type="Proteomes" id="UP000030764"/>
    </source>
</evidence>
<dbReference type="Proteomes" id="UP000030764">
    <property type="component" value="Unassembled WGS sequence"/>
</dbReference>
<gene>
    <name evidence="1" type="ORF">M513_09731</name>
    <name evidence="2" type="ORF">M514_09731</name>
</gene>
<dbReference type="EMBL" id="KL367554">
    <property type="protein sequence ID" value="KFD64565.1"/>
    <property type="molecule type" value="Genomic_DNA"/>
</dbReference>
<sequence length="176" mass="20014">MVAAIRAVRQMTKPAVDYSCKICLKKANSYRARIVYAAGLEMSKFITEDIKRVHLTPMTELRVPQEKLRACPKLNEQFYCRCGVCVYLRSSRIRDYCAFEGFIQSWGALPGAEAPMVETRPEFSWVNSLPAADNPWIFAAGDIPLCRDSALRLSMRFCYFRGYAWLTVSAEFGDAN</sequence>
<accession>A0A085LWM2</accession>
<proteinExistence type="predicted"/>
<keyword evidence="3" id="KW-1185">Reference proteome</keyword>
<dbReference type="Proteomes" id="UP000030758">
    <property type="component" value="Unassembled WGS sequence"/>
</dbReference>
<name>A0A085LWM2_9BILA</name>
<protein>
    <submittedName>
        <fullName evidence="1">Uncharacterized protein</fullName>
    </submittedName>
</protein>
<dbReference type="AlphaFoldDB" id="A0A085LWM2"/>
<evidence type="ECO:0000313" key="1">
    <source>
        <dbReference type="EMBL" id="KFD49368.1"/>
    </source>
</evidence>
<reference evidence="1 3" key="1">
    <citation type="journal article" date="2014" name="Nat. Genet.">
        <title>Genome and transcriptome of the porcine whipworm Trichuris suis.</title>
        <authorList>
            <person name="Jex A.R."/>
            <person name="Nejsum P."/>
            <person name="Schwarz E.M."/>
            <person name="Hu L."/>
            <person name="Young N.D."/>
            <person name="Hall R.S."/>
            <person name="Korhonen P.K."/>
            <person name="Liao S."/>
            <person name="Thamsborg S."/>
            <person name="Xia J."/>
            <person name="Xu P."/>
            <person name="Wang S."/>
            <person name="Scheerlinck J.P."/>
            <person name="Hofmann A."/>
            <person name="Sternberg P.W."/>
            <person name="Wang J."/>
            <person name="Gasser R.B."/>
        </authorList>
    </citation>
    <scope>NUCLEOTIDE SEQUENCE [LARGE SCALE GENOMIC DNA]</scope>
    <source>
        <strain evidence="2">DCEP-RM93F</strain>
        <strain evidence="1">DCEP-RM93M</strain>
    </source>
</reference>
<organism evidence="1 3">
    <name type="scientific">Trichuris suis</name>
    <name type="common">pig whipworm</name>
    <dbReference type="NCBI Taxonomy" id="68888"/>
    <lineage>
        <taxon>Eukaryota</taxon>
        <taxon>Metazoa</taxon>
        <taxon>Ecdysozoa</taxon>
        <taxon>Nematoda</taxon>
        <taxon>Enoplea</taxon>
        <taxon>Dorylaimia</taxon>
        <taxon>Trichinellida</taxon>
        <taxon>Trichuridae</taxon>
        <taxon>Trichuris</taxon>
    </lineage>
</organism>
<dbReference type="EMBL" id="KL363272">
    <property type="protein sequence ID" value="KFD49368.1"/>
    <property type="molecule type" value="Genomic_DNA"/>
</dbReference>
<evidence type="ECO:0000313" key="2">
    <source>
        <dbReference type="EMBL" id="KFD64565.1"/>
    </source>
</evidence>